<sequence>MATSISAVRTPRLVLAAERWAERHWRPALLATALALGLATRLFFNRHAPLWFDETFTGVIAGQHDANGLWNWLRAELTGPLFYAPMWLWARIAGISDVALRLPSLILSLAAPAMILWRGHPDRDLRLFWAAATLLWLPAPILSSDARPYSLLAFQATAQGIAFVAAMRRTTTSRMLIWTTITTAMGLTHYWALLIGLVQGSIVVGTRPRRALATWPALAPFAVLIAWMAVHLPFVLRFTGGYVGSSYTIPWSSIVSLPGVLAGTPVFAGIGVAAMLWTLVERLRRGRSGFGGSLSLDPSPEAWLGISGVVAVLLFFVIGVYRPGFAPRYLLPSCPALLFGIAVWARWALRFNAPAVAAAFLAMIVGAVGLVGSSFGTQEADQRHSFNLERPSEWLMQRPVRELVFVWSDPDAERSDTGRMAQVARFFFDRAGRRVAVRQIIVPAHIDANGYVLGRAGHAAGTAILWVANTPHLGDAPRNPDFARDARWDCRDFGNGLAVSTACRLR</sequence>
<evidence type="ECO:0000313" key="2">
    <source>
        <dbReference type="EMBL" id="MBM6578246.1"/>
    </source>
</evidence>
<reference evidence="2 3" key="1">
    <citation type="submission" date="2020-12" db="EMBL/GenBank/DDBJ databases">
        <title>Sphingomonas sp.</title>
        <authorList>
            <person name="Kim M.K."/>
        </authorList>
    </citation>
    <scope>NUCLEOTIDE SEQUENCE [LARGE SCALE GENOMIC DNA]</scope>
    <source>
        <strain evidence="2 3">BT552</strain>
    </source>
</reference>
<accession>A0ABS2DBC7</accession>
<name>A0ABS2DBC7_9SPHN</name>
<keyword evidence="3" id="KW-1185">Reference proteome</keyword>
<dbReference type="EMBL" id="JAFEMC010000006">
    <property type="protein sequence ID" value="MBM6578246.1"/>
    <property type="molecule type" value="Genomic_DNA"/>
</dbReference>
<dbReference type="RefSeq" id="WP_204200336.1">
    <property type="nucleotide sequence ID" value="NZ_JAFEMC010000006.1"/>
</dbReference>
<feature type="transmembrane region" description="Helical" evidence="1">
    <location>
        <begin position="329"/>
        <end position="349"/>
    </location>
</feature>
<keyword evidence="1" id="KW-1133">Transmembrane helix</keyword>
<dbReference type="Proteomes" id="UP000763641">
    <property type="component" value="Unassembled WGS sequence"/>
</dbReference>
<proteinExistence type="predicted"/>
<feature type="transmembrane region" description="Helical" evidence="1">
    <location>
        <begin position="355"/>
        <end position="375"/>
    </location>
</feature>
<organism evidence="2 3">
    <name type="scientific">Sphingomonas longa</name>
    <dbReference type="NCBI Taxonomy" id="2778730"/>
    <lineage>
        <taxon>Bacteria</taxon>
        <taxon>Pseudomonadati</taxon>
        <taxon>Pseudomonadota</taxon>
        <taxon>Alphaproteobacteria</taxon>
        <taxon>Sphingomonadales</taxon>
        <taxon>Sphingomonadaceae</taxon>
        <taxon>Sphingomonas</taxon>
    </lineage>
</organism>
<evidence type="ECO:0000313" key="3">
    <source>
        <dbReference type="Proteomes" id="UP000763641"/>
    </source>
</evidence>
<keyword evidence="1" id="KW-0472">Membrane</keyword>
<keyword evidence="1" id="KW-0812">Transmembrane</keyword>
<evidence type="ECO:0008006" key="4">
    <source>
        <dbReference type="Google" id="ProtNLM"/>
    </source>
</evidence>
<feature type="transmembrane region" description="Helical" evidence="1">
    <location>
        <begin position="302"/>
        <end position="322"/>
    </location>
</feature>
<feature type="transmembrane region" description="Helical" evidence="1">
    <location>
        <begin position="217"/>
        <end position="236"/>
    </location>
</feature>
<gene>
    <name evidence="2" type="ORF">ILT43_17825</name>
</gene>
<protein>
    <recommendedName>
        <fullName evidence="4">Glycosyltransferase RgtA/B/C/D-like domain-containing protein</fullName>
    </recommendedName>
</protein>
<evidence type="ECO:0000256" key="1">
    <source>
        <dbReference type="SAM" id="Phobius"/>
    </source>
</evidence>
<feature type="transmembrane region" description="Helical" evidence="1">
    <location>
        <begin position="257"/>
        <end position="280"/>
    </location>
</feature>
<comment type="caution">
    <text evidence="2">The sequence shown here is derived from an EMBL/GenBank/DDBJ whole genome shotgun (WGS) entry which is preliminary data.</text>
</comment>
<feature type="transmembrane region" description="Helical" evidence="1">
    <location>
        <begin position="175"/>
        <end position="197"/>
    </location>
</feature>